<proteinExistence type="predicted"/>
<evidence type="ECO:0000256" key="2">
    <source>
        <dbReference type="ARBA" id="ARBA00022723"/>
    </source>
</evidence>
<evidence type="ECO:0000256" key="1">
    <source>
        <dbReference type="ARBA" id="ARBA00001947"/>
    </source>
</evidence>
<keyword evidence="3" id="KW-0862">Zinc</keyword>
<dbReference type="PANTHER" id="PTHR12589">
    <property type="entry name" value="PYRUVOYL TETRAHYDROBIOPTERIN SYNTHASE"/>
    <property type="match status" value="1"/>
</dbReference>
<name>A0A142CTA7_9EURY</name>
<dbReference type="InterPro" id="IPR007115">
    <property type="entry name" value="6-PTP_synth/QueD"/>
</dbReference>
<keyword evidence="6" id="KW-1185">Reference proteome</keyword>
<dbReference type="EMBL" id="CP014750">
    <property type="protein sequence ID" value="AMQ18009.1"/>
    <property type="molecule type" value="Genomic_DNA"/>
</dbReference>
<dbReference type="InterPro" id="IPR038418">
    <property type="entry name" value="6-PTP_synth/QueD_sf"/>
</dbReference>
<dbReference type="GO" id="GO:0016829">
    <property type="term" value="F:lyase activity"/>
    <property type="evidence" value="ECO:0007669"/>
    <property type="project" value="UniProtKB-KW"/>
</dbReference>
<evidence type="ECO:0000313" key="6">
    <source>
        <dbReference type="Proteomes" id="UP000073604"/>
    </source>
</evidence>
<dbReference type="AlphaFoldDB" id="A0A142CTA7"/>
<comment type="cofactor">
    <cofactor evidence="1">
        <name>Zn(2+)</name>
        <dbReference type="ChEBI" id="CHEBI:29105"/>
    </cofactor>
</comment>
<keyword evidence="2" id="KW-0479">Metal-binding</keyword>
<dbReference type="STRING" id="53952.A0127_01895"/>
<gene>
    <name evidence="5" type="ORF">A0127_01895</name>
</gene>
<dbReference type="GO" id="GO:0046872">
    <property type="term" value="F:metal ion binding"/>
    <property type="evidence" value="ECO:0007669"/>
    <property type="project" value="UniProtKB-KW"/>
</dbReference>
<keyword evidence="4" id="KW-0456">Lyase</keyword>
<evidence type="ECO:0000256" key="4">
    <source>
        <dbReference type="ARBA" id="ARBA00023239"/>
    </source>
</evidence>
<evidence type="ECO:0000313" key="5">
    <source>
        <dbReference type="EMBL" id="AMQ18009.1"/>
    </source>
</evidence>
<dbReference type="OrthoDB" id="6529at2157"/>
<dbReference type="SUPFAM" id="SSF55620">
    <property type="entry name" value="Tetrahydrobiopterin biosynthesis enzymes-like"/>
    <property type="match status" value="1"/>
</dbReference>
<dbReference type="KEGG" id="tpep:A0127_01895"/>
<reference evidence="6" key="1">
    <citation type="submission" date="2016-03" db="EMBL/GenBank/DDBJ databases">
        <authorList>
            <person name="Oger P.M."/>
        </authorList>
    </citation>
    <scope>NUCLEOTIDE SEQUENCE [LARGE SCALE GENOMIC DNA]</scope>
    <source>
        <strain evidence="6">OG-1</strain>
    </source>
</reference>
<dbReference type="Gene3D" id="3.30.479.10">
    <property type="entry name" value="6-pyruvoyl tetrahydropterin synthase/QueD"/>
    <property type="match status" value="1"/>
</dbReference>
<protein>
    <submittedName>
        <fullName evidence="5">6-carboxy-5,6,7,8-tetrahydropterin synthase</fullName>
    </submittedName>
</protein>
<accession>A0A142CTA7</accession>
<dbReference type="RefSeq" id="WP_054841429.1">
    <property type="nucleotide sequence ID" value="NZ_CP014750.1"/>
</dbReference>
<dbReference type="Proteomes" id="UP000073604">
    <property type="component" value="Chromosome"/>
</dbReference>
<dbReference type="Pfam" id="PF01242">
    <property type="entry name" value="PTPS"/>
    <property type="match status" value="1"/>
</dbReference>
<dbReference type="PANTHER" id="PTHR12589:SF7">
    <property type="entry name" value="6-PYRUVOYL TETRAHYDROBIOPTERIN SYNTHASE"/>
    <property type="match status" value="1"/>
</dbReference>
<dbReference type="GeneID" id="27139259"/>
<sequence>MSENFRVVERKISWNKDFDSSHFLALPYESKCLRIHGHTYHVDVEIWGGLNESGMIFDFNHLSTLVKLLDHRILVSENWVKERRDEVVIIEKNGKRLELPESEAVILNKSNVTAEYIAEWFAERIAEKAGNNVRKIRVRIWEDPRSYAEVTLER</sequence>
<organism evidence="5 6">
    <name type="scientific">Thermococcus peptonophilus</name>
    <dbReference type="NCBI Taxonomy" id="53952"/>
    <lineage>
        <taxon>Archaea</taxon>
        <taxon>Methanobacteriati</taxon>
        <taxon>Methanobacteriota</taxon>
        <taxon>Thermococci</taxon>
        <taxon>Thermococcales</taxon>
        <taxon>Thermococcaceae</taxon>
        <taxon>Thermococcus</taxon>
    </lineage>
</organism>
<evidence type="ECO:0000256" key="3">
    <source>
        <dbReference type="ARBA" id="ARBA00022833"/>
    </source>
</evidence>